<gene>
    <name evidence="4" type="ORF">DFR47_101526</name>
</gene>
<dbReference type="Gene3D" id="2.40.30.170">
    <property type="match status" value="1"/>
</dbReference>
<keyword evidence="5" id="KW-1185">Reference proteome</keyword>
<dbReference type="PANTHER" id="PTHR30386:SF24">
    <property type="entry name" value="MULTIDRUG RESISTANCE EFFLUX PUMP"/>
    <property type="match status" value="1"/>
</dbReference>
<evidence type="ECO:0000313" key="4">
    <source>
        <dbReference type="EMBL" id="RBO98923.1"/>
    </source>
</evidence>
<proteinExistence type="predicted"/>
<comment type="caution">
    <text evidence="4">The sequence shown here is derived from an EMBL/GenBank/DDBJ whole genome shotgun (WGS) entry which is preliminary data.</text>
</comment>
<dbReference type="Gene3D" id="1.10.287.470">
    <property type="entry name" value="Helix hairpin bin"/>
    <property type="match status" value="2"/>
</dbReference>
<keyword evidence="2" id="KW-0812">Transmembrane</keyword>
<organism evidence="4 5">
    <name type="scientific">Pseudochrobactrum asaccharolyticum</name>
    <dbReference type="NCBI Taxonomy" id="354351"/>
    <lineage>
        <taxon>Bacteria</taxon>
        <taxon>Pseudomonadati</taxon>
        <taxon>Pseudomonadota</taxon>
        <taxon>Alphaproteobacteria</taxon>
        <taxon>Hyphomicrobiales</taxon>
        <taxon>Brucellaceae</taxon>
        <taxon>Pseudochrobactrum</taxon>
    </lineage>
</organism>
<feature type="domain" description="p-hydroxybenzoic acid efflux pump subunit AaeA-like beta-barrel" evidence="3">
    <location>
        <begin position="251"/>
        <end position="341"/>
    </location>
</feature>
<dbReference type="Proteomes" id="UP000252893">
    <property type="component" value="Unassembled WGS sequence"/>
</dbReference>
<dbReference type="AlphaFoldDB" id="A0A366E971"/>
<dbReference type="RefSeq" id="WP_113942828.1">
    <property type="nucleotide sequence ID" value="NZ_JBHEEG010000003.1"/>
</dbReference>
<sequence>MQKIFRNSATLFILAIGLCGVLFILYAWQLPPFRSSVEMTEYAYVRGQVTIVSPQLAGYITNVPQRDYLRVKKGDVLFTLDDRIYVQKLKQADAMLQTQKAALANSEQDRLAAEARTRSGEAVLNSAKAALVVAEANYNRVTPLRKSGVMTQSNEDQSLSALEQARGSVSQAEAALEVNKQDVQSIVVRRHSLEAAVTNAEAAVDLAKIDLSNTKIIAPQDGVLGEIGAKPGQYVNIGAQLTSLVPDKKWVIANFKETQFYGMKVGLPVSFTVDALGYEKMTGRIEAFSPATGSEFSVLKADNATGNFIKVAQRLPVRIAIDEGQPQEDKLAPGMSVIVKVDTSASIEK</sequence>
<protein>
    <submittedName>
        <fullName evidence="4">Multidrug resistance efflux pump</fullName>
    </submittedName>
</protein>
<dbReference type="EMBL" id="QNRH01000001">
    <property type="protein sequence ID" value="RBO98923.1"/>
    <property type="molecule type" value="Genomic_DNA"/>
</dbReference>
<reference evidence="4 5" key="1">
    <citation type="submission" date="2018-06" db="EMBL/GenBank/DDBJ databases">
        <title>Genomic Encyclopedia of Type Strains, Phase IV (KMG-IV): sequencing the most valuable type-strain genomes for metagenomic binning, comparative biology and taxonomic classification.</title>
        <authorList>
            <person name="Goeker M."/>
        </authorList>
    </citation>
    <scope>NUCLEOTIDE SEQUENCE [LARGE SCALE GENOMIC DNA]</scope>
    <source>
        <strain evidence="4 5">DSM 25619</strain>
    </source>
</reference>
<name>A0A366E971_9HYPH</name>
<dbReference type="GO" id="GO:0055085">
    <property type="term" value="P:transmembrane transport"/>
    <property type="evidence" value="ECO:0007669"/>
    <property type="project" value="InterPro"/>
</dbReference>
<dbReference type="InterPro" id="IPR058634">
    <property type="entry name" value="AaeA-lik-b-barrel"/>
</dbReference>
<dbReference type="PANTHER" id="PTHR30386">
    <property type="entry name" value="MEMBRANE FUSION SUBUNIT OF EMRAB-TOLC MULTIDRUG EFFLUX PUMP"/>
    <property type="match status" value="1"/>
</dbReference>
<keyword evidence="2" id="KW-0472">Membrane</keyword>
<dbReference type="Gene3D" id="2.40.50.100">
    <property type="match status" value="1"/>
</dbReference>
<evidence type="ECO:0000256" key="2">
    <source>
        <dbReference type="SAM" id="Phobius"/>
    </source>
</evidence>
<dbReference type="Pfam" id="PF25963">
    <property type="entry name" value="Beta-barrel_AAEA"/>
    <property type="match status" value="1"/>
</dbReference>
<evidence type="ECO:0000256" key="1">
    <source>
        <dbReference type="SAM" id="Coils"/>
    </source>
</evidence>
<feature type="coiled-coil region" evidence="1">
    <location>
        <begin position="89"/>
        <end position="116"/>
    </location>
</feature>
<accession>A0A366E971</accession>
<evidence type="ECO:0000259" key="3">
    <source>
        <dbReference type="Pfam" id="PF25963"/>
    </source>
</evidence>
<evidence type="ECO:0000313" key="5">
    <source>
        <dbReference type="Proteomes" id="UP000252893"/>
    </source>
</evidence>
<feature type="transmembrane region" description="Helical" evidence="2">
    <location>
        <begin position="9"/>
        <end position="28"/>
    </location>
</feature>
<dbReference type="SUPFAM" id="SSF111369">
    <property type="entry name" value="HlyD-like secretion proteins"/>
    <property type="match status" value="3"/>
</dbReference>
<keyword evidence="2" id="KW-1133">Transmembrane helix</keyword>
<dbReference type="OrthoDB" id="9811754at2"/>
<dbReference type="InterPro" id="IPR050739">
    <property type="entry name" value="MFP"/>
</dbReference>
<keyword evidence="1" id="KW-0175">Coiled coil</keyword>